<feature type="region of interest" description="Disordered" evidence="1">
    <location>
        <begin position="106"/>
        <end position="152"/>
    </location>
</feature>
<feature type="region of interest" description="Disordered" evidence="1">
    <location>
        <begin position="1"/>
        <end position="43"/>
    </location>
</feature>
<evidence type="ECO:0000313" key="2">
    <source>
        <dbReference type="Proteomes" id="UP000248483"/>
    </source>
</evidence>
<dbReference type="RefSeq" id="XP_030616453.1">
    <property type="nucleotide sequence ID" value="XM_030760593.1"/>
</dbReference>
<evidence type="ECO:0000313" key="3">
    <source>
        <dbReference type="RefSeq" id="XP_030616452.1"/>
    </source>
</evidence>
<sequence length="349" mass="37612">MPRPPQFPHLSQGLRRGKLPPVPQRWERVSGPERRRGEQGLGSLCLQRVGGSRIPELPRETEEAPARLPLAVLPGAGPSPPCTSCPALLPEALGGQVVGVSTSCRPGDVSARRGPEACRRKPGPSGGRMSERRSQRGAGQRDTLEEERGAGMGCTWGQTPASVASPHPPPSPALGWRWQSQQPSPQPPWTLALTEDVIGPGGGHGGTWVFCRVGARSLEQCWSASQSGPGRLGTRPASRRQGPKTPTRQLCFPPSPQPRAKPPAQATQRLLDTNQNWGALVERVRLLWPQSPDLQHVRKSSHCAGPRGTPQGLRQRGSPWRARQNRGGHGLWSEADLGSHCCSQLKNIP</sequence>
<dbReference type="GeneID" id="115802259"/>
<evidence type="ECO:0000256" key="1">
    <source>
        <dbReference type="SAM" id="MobiDB-lite"/>
    </source>
</evidence>
<evidence type="ECO:0000313" key="4">
    <source>
        <dbReference type="RefSeq" id="XP_030616453.1"/>
    </source>
</evidence>
<dbReference type="RefSeq" id="XP_030616452.1">
    <property type="nucleotide sequence ID" value="XM_030760592.1"/>
</dbReference>
<dbReference type="Proteomes" id="UP000248483">
    <property type="component" value="Unplaced"/>
</dbReference>
<name>A0A7F8K9P3_DELLE</name>
<dbReference type="KEGG" id="dle:115802259"/>
<keyword evidence="2" id="KW-1185">Reference proteome</keyword>
<gene>
    <name evidence="3 4" type="primary">LOC115802259</name>
</gene>
<feature type="region of interest" description="Disordered" evidence="1">
    <location>
        <begin position="223"/>
        <end position="266"/>
    </location>
</feature>
<protein>
    <submittedName>
        <fullName evidence="3 4">Uncharacterized protein LOC115802259</fullName>
    </submittedName>
</protein>
<feature type="compositionally biased region" description="Basic and acidic residues" evidence="1">
    <location>
        <begin position="25"/>
        <end position="38"/>
    </location>
</feature>
<accession>A0A7F8K9P3</accession>
<proteinExistence type="predicted"/>
<feature type="region of interest" description="Disordered" evidence="1">
    <location>
        <begin position="297"/>
        <end position="331"/>
    </location>
</feature>
<reference evidence="3 4" key="1">
    <citation type="submission" date="2025-04" db="UniProtKB">
        <authorList>
            <consortium name="RefSeq"/>
        </authorList>
    </citation>
    <scope>IDENTIFICATION</scope>
    <source>
        <tissue evidence="3 4">Blood</tissue>
    </source>
</reference>
<organism evidence="2 3">
    <name type="scientific">Delphinapterus leucas</name>
    <name type="common">Beluga whale</name>
    <dbReference type="NCBI Taxonomy" id="9749"/>
    <lineage>
        <taxon>Eukaryota</taxon>
        <taxon>Metazoa</taxon>
        <taxon>Chordata</taxon>
        <taxon>Craniata</taxon>
        <taxon>Vertebrata</taxon>
        <taxon>Euteleostomi</taxon>
        <taxon>Mammalia</taxon>
        <taxon>Eutheria</taxon>
        <taxon>Laurasiatheria</taxon>
        <taxon>Artiodactyla</taxon>
        <taxon>Whippomorpha</taxon>
        <taxon>Cetacea</taxon>
        <taxon>Odontoceti</taxon>
        <taxon>Monodontidae</taxon>
        <taxon>Delphinapterus</taxon>
    </lineage>
</organism>
<dbReference type="AlphaFoldDB" id="A0A7F8K9P3"/>
<feature type="compositionally biased region" description="Basic and acidic residues" evidence="1">
    <location>
        <begin position="110"/>
        <end position="119"/>
    </location>
</feature>